<organism evidence="1 2">
    <name type="scientific">Clostridium algifaecis</name>
    <dbReference type="NCBI Taxonomy" id="1472040"/>
    <lineage>
        <taxon>Bacteria</taxon>
        <taxon>Bacillati</taxon>
        <taxon>Bacillota</taxon>
        <taxon>Clostridia</taxon>
        <taxon>Eubacteriales</taxon>
        <taxon>Clostridiaceae</taxon>
        <taxon>Clostridium</taxon>
    </lineage>
</organism>
<evidence type="ECO:0000313" key="1">
    <source>
        <dbReference type="EMBL" id="MBP2032010.1"/>
    </source>
</evidence>
<proteinExistence type="predicted"/>
<reference evidence="1 2" key="1">
    <citation type="submission" date="2021-03" db="EMBL/GenBank/DDBJ databases">
        <title>Genomic Encyclopedia of Type Strains, Phase IV (KMG-IV): sequencing the most valuable type-strain genomes for metagenomic binning, comparative biology and taxonomic classification.</title>
        <authorList>
            <person name="Goeker M."/>
        </authorList>
    </citation>
    <scope>NUCLEOTIDE SEQUENCE [LARGE SCALE GENOMIC DNA]</scope>
    <source>
        <strain evidence="1 2">DSM 28783</strain>
    </source>
</reference>
<dbReference type="SUPFAM" id="SSF50475">
    <property type="entry name" value="FMN-binding split barrel"/>
    <property type="match status" value="1"/>
</dbReference>
<dbReference type="EMBL" id="JAGGLM010000002">
    <property type="protein sequence ID" value="MBP2032010.1"/>
    <property type="molecule type" value="Genomic_DNA"/>
</dbReference>
<keyword evidence="2" id="KW-1185">Reference proteome</keyword>
<comment type="caution">
    <text evidence="1">The sequence shown here is derived from an EMBL/GenBank/DDBJ whole genome shotgun (WGS) entry which is preliminary data.</text>
</comment>
<dbReference type="Proteomes" id="UP001519307">
    <property type="component" value="Unassembled WGS sequence"/>
</dbReference>
<accession>A0ABS4KPP5</accession>
<name>A0ABS4KPP5_9CLOT</name>
<protein>
    <submittedName>
        <fullName evidence="1">Nitroimidazol reductase NimA-like FMN-containing flavoprotein (Pyridoxamine 5'-phosphate oxidase superfamily)</fullName>
    </submittedName>
</protein>
<dbReference type="InterPro" id="IPR012349">
    <property type="entry name" value="Split_barrel_FMN-bd"/>
</dbReference>
<dbReference type="Gene3D" id="2.30.110.10">
    <property type="entry name" value="Electron Transport, Fmn-binding Protein, Chain A"/>
    <property type="match status" value="1"/>
</dbReference>
<sequence length="55" mass="6357">MVEVFDDEKNTVLLEILNKYSTDYIEKGKEYIKNASKATKVIKINIEHISGKARK</sequence>
<gene>
    <name evidence="1" type="ORF">J2Z42_000675</name>
</gene>
<evidence type="ECO:0000313" key="2">
    <source>
        <dbReference type="Proteomes" id="UP001519307"/>
    </source>
</evidence>